<evidence type="ECO:0000313" key="3">
    <source>
        <dbReference type="Proteomes" id="UP001500523"/>
    </source>
</evidence>
<keyword evidence="3" id="KW-1185">Reference proteome</keyword>
<sequence>MAVRKAKMGTAWASEMDVMATLQKARSNREGQQRLIGSLKDKVEGRRGELARSLADLPQQQRIPTVNSAVAGFRNELKRDSAERRLIHVREAGKHMATALAVKPHYTSPVQMLMRGSLGSERRSRLMQQIAGSGPAKLASFAELAAATRDMELAAALCSRMSDLDVDRRPFAPSELAEALVGDEFRRVSQALMEVERLAHEVAHDDTAFESNGRNPHRDINAALMRRAEEQAGSDPYSDDEED</sequence>
<reference evidence="3" key="1">
    <citation type="journal article" date="2019" name="Int. J. Syst. Evol. Microbiol.">
        <title>The Global Catalogue of Microorganisms (GCM) 10K type strain sequencing project: providing services to taxonomists for standard genome sequencing and annotation.</title>
        <authorList>
            <consortium name="The Broad Institute Genomics Platform"/>
            <consortium name="The Broad Institute Genome Sequencing Center for Infectious Disease"/>
            <person name="Wu L."/>
            <person name="Ma J."/>
        </authorList>
    </citation>
    <scope>NUCLEOTIDE SEQUENCE [LARGE SCALE GENOMIC DNA]</scope>
    <source>
        <strain evidence="3">JCM 17498</strain>
    </source>
</reference>
<feature type="compositionally biased region" description="Basic and acidic residues" evidence="1">
    <location>
        <begin position="216"/>
        <end position="230"/>
    </location>
</feature>
<protein>
    <submittedName>
        <fullName evidence="2">Uncharacterized protein</fullName>
    </submittedName>
</protein>
<accession>A0ABP7EAY1</accession>
<evidence type="ECO:0000313" key="2">
    <source>
        <dbReference type="EMBL" id="GAA3715716.1"/>
    </source>
</evidence>
<dbReference type="RefSeq" id="WP_344693772.1">
    <property type="nucleotide sequence ID" value="NZ_BAABBF010000005.1"/>
</dbReference>
<feature type="region of interest" description="Disordered" evidence="1">
    <location>
        <begin position="206"/>
        <end position="243"/>
    </location>
</feature>
<dbReference type="Proteomes" id="UP001500523">
    <property type="component" value="Unassembled WGS sequence"/>
</dbReference>
<organism evidence="2 3">
    <name type="scientific">Sphingomonas cynarae</name>
    <dbReference type="NCBI Taxonomy" id="930197"/>
    <lineage>
        <taxon>Bacteria</taxon>
        <taxon>Pseudomonadati</taxon>
        <taxon>Pseudomonadota</taxon>
        <taxon>Alphaproteobacteria</taxon>
        <taxon>Sphingomonadales</taxon>
        <taxon>Sphingomonadaceae</taxon>
        <taxon>Sphingomonas</taxon>
    </lineage>
</organism>
<name>A0ABP7EAY1_9SPHN</name>
<gene>
    <name evidence="2" type="ORF">GCM10022268_25390</name>
</gene>
<evidence type="ECO:0000256" key="1">
    <source>
        <dbReference type="SAM" id="MobiDB-lite"/>
    </source>
</evidence>
<proteinExistence type="predicted"/>
<comment type="caution">
    <text evidence="2">The sequence shown here is derived from an EMBL/GenBank/DDBJ whole genome shotgun (WGS) entry which is preliminary data.</text>
</comment>
<dbReference type="EMBL" id="BAABBF010000005">
    <property type="protein sequence ID" value="GAA3715716.1"/>
    <property type="molecule type" value="Genomic_DNA"/>
</dbReference>